<dbReference type="Gene3D" id="3.90.550.10">
    <property type="entry name" value="Spore Coat Polysaccharide Biosynthesis Protein SpsA, Chain A"/>
    <property type="match status" value="1"/>
</dbReference>
<keyword evidence="11" id="KW-1185">Reference proteome</keyword>
<dbReference type="Pfam" id="PF13506">
    <property type="entry name" value="Glyco_transf_21"/>
    <property type="match status" value="1"/>
</dbReference>
<comment type="pathway">
    <text evidence="2">Lipid metabolism; sphingolipid metabolism.</text>
</comment>
<evidence type="ECO:0000256" key="4">
    <source>
        <dbReference type="ARBA" id="ARBA00022676"/>
    </source>
</evidence>
<dbReference type="PANTHER" id="PTHR12726">
    <property type="entry name" value="CERAMIDE GLUCOSYLTRANSFERASE"/>
    <property type="match status" value="1"/>
</dbReference>
<keyword evidence="5 10" id="KW-0808">Transferase</keyword>
<proteinExistence type="predicted"/>
<keyword evidence="6 9" id="KW-0812">Transmembrane</keyword>
<evidence type="ECO:0000256" key="1">
    <source>
        <dbReference type="ARBA" id="ARBA00004141"/>
    </source>
</evidence>
<feature type="transmembrane region" description="Helical" evidence="9">
    <location>
        <begin position="259"/>
        <end position="279"/>
    </location>
</feature>
<evidence type="ECO:0000313" key="11">
    <source>
        <dbReference type="Proteomes" id="UP001597052"/>
    </source>
</evidence>
<dbReference type="AlphaFoldDB" id="A0ABD6D2J4"/>
<organism evidence="10 11">
    <name type="scientific">Halohasta litorea</name>
    <dbReference type="NCBI Taxonomy" id="869891"/>
    <lineage>
        <taxon>Archaea</taxon>
        <taxon>Methanobacteriati</taxon>
        <taxon>Methanobacteriota</taxon>
        <taxon>Stenosarchaea group</taxon>
        <taxon>Halobacteria</taxon>
        <taxon>Halobacteriales</taxon>
        <taxon>Haloferacaceae</taxon>
        <taxon>Halohasta</taxon>
    </lineage>
</organism>
<evidence type="ECO:0000313" key="10">
    <source>
        <dbReference type="EMBL" id="MFD1640429.1"/>
    </source>
</evidence>
<keyword evidence="8 9" id="KW-0472">Membrane</keyword>
<dbReference type="RefSeq" id="WP_256397433.1">
    <property type="nucleotide sequence ID" value="NZ_JANHDJ010000007.1"/>
</dbReference>
<dbReference type="InterPro" id="IPR025993">
    <property type="entry name" value="Ceramide_glucosylTrfase"/>
</dbReference>
<evidence type="ECO:0000256" key="9">
    <source>
        <dbReference type="SAM" id="Phobius"/>
    </source>
</evidence>
<dbReference type="PANTHER" id="PTHR12726:SF0">
    <property type="entry name" value="CERAMIDE GLUCOSYLTRANSFERASE"/>
    <property type="match status" value="1"/>
</dbReference>
<evidence type="ECO:0000256" key="3">
    <source>
        <dbReference type="ARBA" id="ARBA00004991"/>
    </source>
</evidence>
<dbReference type="GO" id="GO:0008120">
    <property type="term" value="F:ceramide glucosyltransferase activity"/>
    <property type="evidence" value="ECO:0007669"/>
    <property type="project" value="UniProtKB-ARBA"/>
</dbReference>
<comment type="caution">
    <text evidence="10">The sequence shown here is derived from an EMBL/GenBank/DDBJ whole genome shotgun (WGS) entry which is preliminary data.</text>
</comment>
<evidence type="ECO:0000256" key="5">
    <source>
        <dbReference type="ARBA" id="ARBA00022679"/>
    </source>
</evidence>
<dbReference type="EMBL" id="JBHUDM010000001">
    <property type="protein sequence ID" value="MFD1640429.1"/>
    <property type="molecule type" value="Genomic_DNA"/>
</dbReference>
<evidence type="ECO:0000256" key="2">
    <source>
        <dbReference type="ARBA" id="ARBA00004760"/>
    </source>
</evidence>
<evidence type="ECO:0000256" key="6">
    <source>
        <dbReference type="ARBA" id="ARBA00022692"/>
    </source>
</evidence>
<dbReference type="EC" id="2.4.-.-" evidence="10"/>
<sequence>MTWPPTSVILPTVRPTDVVDEIATQLAAEDELLVVCDTESDPIAGTVDSLPEEVRLVVAGEPEGCSGKANAIAAGMAAADNERLVWTDDDFHHPPEWLEDLQEDYDRQGPTTEVPYFVGRDPLSKLLEPMYMMGATAGLTLIDKPWGGAVIFERDDLDEAAFISDLRQTVSDDGLLGAYLDVTPVKRVRRVAVGGTVSESLERNTRFMQIVQYFSPYPVVTVPLSTFYFACCLLFPVPVALLSTAAMAAVYAYFGVFRWTVLLTYPGLIAQFPLLLYGLSRSFVWGGRRYHWPERFEVIVEG</sequence>
<dbReference type="Proteomes" id="UP001597052">
    <property type="component" value="Unassembled WGS sequence"/>
</dbReference>
<accession>A0ABD6D2J4</accession>
<dbReference type="GO" id="GO:0016020">
    <property type="term" value="C:membrane"/>
    <property type="evidence" value="ECO:0007669"/>
    <property type="project" value="UniProtKB-SubCell"/>
</dbReference>
<reference evidence="10 11" key="1">
    <citation type="journal article" date="2019" name="Int. J. Syst. Evol. Microbiol.">
        <title>The Global Catalogue of Microorganisms (GCM) 10K type strain sequencing project: providing services to taxonomists for standard genome sequencing and annotation.</title>
        <authorList>
            <consortium name="The Broad Institute Genomics Platform"/>
            <consortium name="The Broad Institute Genome Sequencing Center for Infectious Disease"/>
            <person name="Wu L."/>
            <person name="Ma J."/>
        </authorList>
    </citation>
    <scope>NUCLEOTIDE SEQUENCE [LARGE SCALE GENOMIC DNA]</scope>
    <source>
        <strain evidence="10 11">CGMCC 1.10593</strain>
    </source>
</reference>
<comment type="pathway">
    <text evidence="3">Sphingolipid metabolism.</text>
</comment>
<protein>
    <submittedName>
        <fullName evidence="10">Glycosyltransferase</fullName>
        <ecNumber evidence="10">2.4.-.-</ecNumber>
    </submittedName>
</protein>
<name>A0ABD6D2J4_9EURY</name>
<keyword evidence="7 9" id="KW-1133">Transmembrane helix</keyword>
<evidence type="ECO:0000256" key="8">
    <source>
        <dbReference type="ARBA" id="ARBA00023136"/>
    </source>
</evidence>
<keyword evidence="4 10" id="KW-0328">Glycosyltransferase</keyword>
<evidence type="ECO:0000256" key="7">
    <source>
        <dbReference type="ARBA" id="ARBA00022989"/>
    </source>
</evidence>
<feature type="transmembrane region" description="Helical" evidence="9">
    <location>
        <begin position="227"/>
        <end position="253"/>
    </location>
</feature>
<comment type="subcellular location">
    <subcellularLocation>
        <location evidence="1">Membrane</location>
        <topology evidence="1">Multi-pass membrane protein</topology>
    </subcellularLocation>
</comment>
<dbReference type="SUPFAM" id="SSF53448">
    <property type="entry name" value="Nucleotide-diphospho-sugar transferases"/>
    <property type="match status" value="1"/>
</dbReference>
<gene>
    <name evidence="10" type="ORF">ACFSBW_00880</name>
</gene>
<dbReference type="InterPro" id="IPR029044">
    <property type="entry name" value="Nucleotide-diphossugar_trans"/>
</dbReference>